<evidence type="ECO:0000259" key="2">
    <source>
        <dbReference type="PROSITE" id="PS50158"/>
    </source>
</evidence>
<sequence length="249" mass="29126">MTESTYAEYMKRVKKLVSELKEYGEKVKDEDMAYTVLMGLEEKYSPLVVTLTNMASQANPLTFSRVSEQILIEEQRLNQFISQIQKQDPNASNPLAYKSDTMYKGDLQQLAFIACTNPINYRQNPYPVRGMYRGRGGFPYIGQNRLTVSQATSSTVLHSTKLQQQDITHSWTQQQHTYASQRDMYRNLPWNKAPWQPQTTQVKQTQEQMDHLNQTYSREEKQCYACGQWGHTRKNCWQEHPELHLANRL</sequence>
<evidence type="ECO:0000256" key="1">
    <source>
        <dbReference type="PROSITE-ProRule" id="PRU00047"/>
    </source>
</evidence>
<keyword evidence="1" id="KW-0862">Zinc</keyword>
<protein>
    <recommendedName>
        <fullName evidence="2">CCHC-type domain-containing protein</fullName>
    </recommendedName>
</protein>
<dbReference type="GO" id="GO:0003676">
    <property type="term" value="F:nucleic acid binding"/>
    <property type="evidence" value="ECO:0007669"/>
    <property type="project" value="InterPro"/>
</dbReference>
<feature type="domain" description="CCHC-type" evidence="2">
    <location>
        <begin position="223"/>
        <end position="236"/>
    </location>
</feature>
<keyword evidence="4" id="KW-1185">Reference proteome</keyword>
<accession>A0A3N4LP56</accession>
<organism evidence="3 4">
    <name type="scientific">Terfezia boudieri ATCC MYA-4762</name>
    <dbReference type="NCBI Taxonomy" id="1051890"/>
    <lineage>
        <taxon>Eukaryota</taxon>
        <taxon>Fungi</taxon>
        <taxon>Dikarya</taxon>
        <taxon>Ascomycota</taxon>
        <taxon>Pezizomycotina</taxon>
        <taxon>Pezizomycetes</taxon>
        <taxon>Pezizales</taxon>
        <taxon>Pezizaceae</taxon>
        <taxon>Terfezia</taxon>
    </lineage>
</organism>
<keyword evidence="1" id="KW-0479">Metal-binding</keyword>
<dbReference type="InterPro" id="IPR001878">
    <property type="entry name" value="Znf_CCHC"/>
</dbReference>
<proteinExistence type="predicted"/>
<dbReference type="EMBL" id="ML121540">
    <property type="protein sequence ID" value="RPB24697.1"/>
    <property type="molecule type" value="Genomic_DNA"/>
</dbReference>
<name>A0A3N4LP56_9PEZI</name>
<dbReference type="GO" id="GO:0008270">
    <property type="term" value="F:zinc ion binding"/>
    <property type="evidence" value="ECO:0007669"/>
    <property type="project" value="UniProtKB-KW"/>
</dbReference>
<dbReference type="Proteomes" id="UP000267821">
    <property type="component" value="Unassembled WGS sequence"/>
</dbReference>
<keyword evidence="1" id="KW-0863">Zinc-finger</keyword>
<dbReference type="AlphaFoldDB" id="A0A3N4LP56"/>
<dbReference type="InterPro" id="IPR036875">
    <property type="entry name" value="Znf_CCHC_sf"/>
</dbReference>
<evidence type="ECO:0000313" key="4">
    <source>
        <dbReference type="Proteomes" id="UP000267821"/>
    </source>
</evidence>
<dbReference type="PANTHER" id="PTHR47481:SF31">
    <property type="entry name" value="OS01G0873500 PROTEIN"/>
    <property type="match status" value="1"/>
</dbReference>
<dbReference type="PROSITE" id="PS50158">
    <property type="entry name" value="ZF_CCHC"/>
    <property type="match status" value="1"/>
</dbReference>
<dbReference type="InParanoid" id="A0A3N4LP56"/>
<gene>
    <name evidence="3" type="ORF">L211DRAFT_848536</name>
</gene>
<dbReference type="PANTHER" id="PTHR47481">
    <property type="match status" value="1"/>
</dbReference>
<evidence type="ECO:0000313" key="3">
    <source>
        <dbReference type="EMBL" id="RPB24697.1"/>
    </source>
</evidence>
<dbReference type="SUPFAM" id="SSF57756">
    <property type="entry name" value="Retrovirus zinc finger-like domains"/>
    <property type="match status" value="1"/>
</dbReference>
<reference evidence="3 4" key="1">
    <citation type="journal article" date="2018" name="Nat. Ecol. Evol.">
        <title>Pezizomycetes genomes reveal the molecular basis of ectomycorrhizal truffle lifestyle.</title>
        <authorList>
            <person name="Murat C."/>
            <person name="Payen T."/>
            <person name="Noel B."/>
            <person name="Kuo A."/>
            <person name="Morin E."/>
            <person name="Chen J."/>
            <person name="Kohler A."/>
            <person name="Krizsan K."/>
            <person name="Balestrini R."/>
            <person name="Da Silva C."/>
            <person name="Montanini B."/>
            <person name="Hainaut M."/>
            <person name="Levati E."/>
            <person name="Barry K.W."/>
            <person name="Belfiori B."/>
            <person name="Cichocki N."/>
            <person name="Clum A."/>
            <person name="Dockter R.B."/>
            <person name="Fauchery L."/>
            <person name="Guy J."/>
            <person name="Iotti M."/>
            <person name="Le Tacon F."/>
            <person name="Lindquist E.A."/>
            <person name="Lipzen A."/>
            <person name="Malagnac F."/>
            <person name="Mello A."/>
            <person name="Molinier V."/>
            <person name="Miyauchi S."/>
            <person name="Poulain J."/>
            <person name="Riccioni C."/>
            <person name="Rubini A."/>
            <person name="Sitrit Y."/>
            <person name="Splivallo R."/>
            <person name="Traeger S."/>
            <person name="Wang M."/>
            <person name="Zifcakova L."/>
            <person name="Wipf D."/>
            <person name="Zambonelli A."/>
            <person name="Paolocci F."/>
            <person name="Nowrousian M."/>
            <person name="Ottonello S."/>
            <person name="Baldrian P."/>
            <person name="Spatafora J.W."/>
            <person name="Henrissat B."/>
            <person name="Nagy L.G."/>
            <person name="Aury J.M."/>
            <person name="Wincker P."/>
            <person name="Grigoriev I.V."/>
            <person name="Bonfante P."/>
            <person name="Martin F.M."/>
        </authorList>
    </citation>
    <scope>NUCLEOTIDE SEQUENCE [LARGE SCALE GENOMIC DNA]</scope>
    <source>
        <strain evidence="3 4">ATCC MYA-4762</strain>
    </source>
</reference>
<dbReference type="Pfam" id="PF14223">
    <property type="entry name" value="Retrotran_gag_2"/>
    <property type="match status" value="1"/>
</dbReference>